<feature type="transmembrane region" description="Helical" evidence="1">
    <location>
        <begin position="358"/>
        <end position="382"/>
    </location>
</feature>
<dbReference type="SUPFAM" id="SSF103473">
    <property type="entry name" value="MFS general substrate transporter"/>
    <property type="match status" value="1"/>
</dbReference>
<dbReference type="Gene3D" id="1.20.1250.20">
    <property type="entry name" value="MFS general substrate transporter like domains"/>
    <property type="match status" value="2"/>
</dbReference>
<sequence length="387" mass="39445">MSRHVSAAQLCLAGFIALSVAMGIGRFAFTPILPMMQRDFGLDLVLAGWLASANYLGYLAGALTSAALPWKAPAQLVAALALVAATTLLMGWTTAWPVWLALRCLAGLASAWALVSTATLCMARLAALGQGRLSGLVFTGVGASIALVGLLCMMLDIAMAGSSATWLIMGVLALAGMLGTRPLWGASSQPAAQAAAAHAPDGQAPGAGRRHATIIGAYGLFGFGYILPATFLPAQAKQLIDDPAVFGLAWPLFGLAAAVSTLLTARLLAVLPRRRLWALAQFIMAVGVLLPVLRPGIASIALAALCVGGTFMVVTLLGLQEAHAVGGRHAQKLIAALTAAFALGQLAGPAVFSLGNAWLGLSLESSLALAATALLAGSALLWRPAGR</sequence>
<feature type="transmembrane region" description="Helical" evidence="1">
    <location>
        <begin position="164"/>
        <end position="184"/>
    </location>
</feature>
<feature type="transmembrane region" description="Helical" evidence="1">
    <location>
        <begin position="76"/>
        <end position="94"/>
    </location>
</feature>
<feature type="transmembrane region" description="Helical" evidence="1">
    <location>
        <begin position="299"/>
        <end position="319"/>
    </location>
</feature>
<keyword evidence="1" id="KW-0472">Membrane</keyword>
<gene>
    <name evidence="2" type="ORF">H0A72_13445</name>
</gene>
<dbReference type="AlphaFoldDB" id="A0A853FZG5"/>
<evidence type="ECO:0000256" key="1">
    <source>
        <dbReference type="SAM" id="Phobius"/>
    </source>
</evidence>
<dbReference type="Proteomes" id="UP000559809">
    <property type="component" value="Unassembled WGS sequence"/>
</dbReference>
<feature type="transmembrane region" description="Helical" evidence="1">
    <location>
        <begin position="331"/>
        <end position="352"/>
    </location>
</feature>
<keyword evidence="3" id="KW-1185">Reference proteome</keyword>
<dbReference type="PANTHER" id="PTHR23537:SF1">
    <property type="entry name" value="SUGAR TRANSPORTER"/>
    <property type="match status" value="1"/>
</dbReference>
<proteinExistence type="predicted"/>
<dbReference type="RefSeq" id="WP_180156127.1">
    <property type="nucleotide sequence ID" value="NZ_JACCEM010000006.1"/>
</dbReference>
<dbReference type="PANTHER" id="PTHR23537">
    <property type="match status" value="1"/>
</dbReference>
<dbReference type="InterPro" id="IPR036259">
    <property type="entry name" value="MFS_trans_sf"/>
</dbReference>
<keyword evidence="1" id="KW-1133">Transmembrane helix</keyword>
<feature type="transmembrane region" description="Helical" evidence="1">
    <location>
        <begin position="248"/>
        <end position="269"/>
    </location>
</feature>
<feature type="transmembrane region" description="Helical" evidence="1">
    <location>
        <begin position="100"/>
        <end position="123"/>
    </location>
</feature>
<feature type="transmembrane region" description="Helical" evidence="1">
    <location>
        <begin position="276"/>
        <end position="293"/>
    </location>
</feature>
<feature type="transmembrane region" description="Helical" evidence="1">
    <location>
        <begin position="47"/>
        <end position="69"/>
    </location>
</feature>
<evidence type="ECO:0000313" key="2">
    <source>
        <dbReference type="EMBL" id="NYT50318.1"/>
    </source>
</evidence>
<comment type="caution">
    <text evidence="2">The sequence shown here is derived from an EMBL/GenBank/DDBJ whole genome shotgun (WGS) entry which is preliminary data.</text>
</comment>
<name>A0A853FZG5_9BURK</name>
<feature type="transmembrane region" description="Helical" evidence="1">
    <location>
        <begin position="215"/>
        <end position="236"/>
    </location>
</feature>
<evidence type="ECO:0000313" key="3">
    <source>
        <dbReference type="Proteomes" id="UP000559809"/>
    </source>
</evidence>
<dbReference type="InterPro" id="IPR010645">
    <property type="entry name" value="MFS_4"/>
</dbReference>
<keyword evidence="1" id="KW-0812">Transmembrane</keyword>
<dbReference type="GO" id="GO:0005886">
    <property type="term" value="C:plasma membrane"/>
    <property type="evidence" value="ECO:0007669"/>
    <property type="project" value="TreeGrafter"/>
</dbReference>
<organism evidence="2 3">
    <name type="scientific">Parapusillimonas granuli</name>
    <dbReference type="NCBI Taxonomy" id="380911"/>
    <lineage>
        <taxon>Bacteria</taxon>
        <taxon>Pseudomonadati</taxon>
        <taxon>Pseudomonadota</taxon>
        <taxon>Betaproteobacteria</taxon>
        <taxon>Burkholderiales</taxon>
        <taxon>Alcaligenaceae</taxon>
        <taxon>Parapusillimonas</taxon>
    </lineage>
</organism>
<dbReference type="Pfam" id="PF06779">
    <property type="entry name" value="MFS_4"/>
    <property type="match status" value="1"/>
</dbReference>
<dbReference type="EMBL" id="JACCEM010000006">
    <property type="protein sequence ID" value="NYT50318.1"/>
    <property type="molecule type" value="Genomic_DNA"/>
</dbReference>
<protein>
    <submittedName>
        <fullName evidence="2">YbfB/YjiJ family MFS transporter</fullName>
    </submittedName>
</protein>
<accession>A0A853FZG5</accession>
<feature type="transmembrane region" description="Helical" evidence="1">
    <location>
        <begin position="135"/>
        <end position="158"/>
    </location>
</feature>
<reference evidence="2 3" key="1">
    <citation type="submission" date="2020-07" db="EMBL/GenBank/DDBJ databases">
        <title>Taxonomic revisions and descriptions of new bacterial species based on genomic comparisons in the high-G+C-content subgroup of the family Alcaligenaceae.</title>
        <authorList>
            <person name="Szabo A."/>
            <person name="Felfoldi T."/>
        </authorList>
    </citation>
    <scope>NUCLEOTIDE SEQUENCE [LARGE SCALE GENOMIC DNA]</scope>
    <source>
        <strain evidence="2 3">LMG 24012</strain>
    </source>
</reference>